<organism evidence="1 2">
    <name type="scientific">Punica granatum</name>
    <name type="common">Pomegranate</name>
    <dbReference type="NCBI Taxonomy" id="22663"/>
    <lineage>
        <taxon>Eukaryota</taxon>
        <taxon>Viridiplantae</taxon>
        <taxon>Streptophyta</taxon>
        <taxon>Embryophyta</taxon>
        <taxon>Tracheophyta</taxon>
        <taxon>Spermatophyta</taxon>
        <taxon>Magnoliopsida</taxon>
        <taxon>eudicotyledons</taxon>
        <taxon>Gunneridae</taxon>
        <taxon>Pentapetalae</taxon>
        <taxon>rosids</taxon>
        <taxon>malvids</taxon>
        <taxon>Myrtales</taxon>
        <taxon>Lythraceae</taxon>
        <taxon>Punica</taxon>
    </lineage>
</organism>
<evidence type="ECO:0000313" key="1">
    <source>
        <dbReference type="EMBL" id="PKI59993.1"/>
    </source>
</evidence>
<dbReference type="Proteomes" id="UP000233551">
    <property type="component" value="Unassembled WGS sequence"/>
</dbReference>
<reference evidence="1 2" key="1">
    <citation type="submission" date="2017-11" db="EMBL/GenBank/DDBJ databases">
        <title>De-novo sequencing of pomegranate (Punica granatum L.) genome.</title>
        <authorList>
            <person name="Akparov Z."/>
            <person name="Amiraslanov A."/>
            <person name="Hajiyeva S."/>
            <person name="Abbasov M."/>
            <person name="Kaur K."/>
            <person name="Hamwieh A."/>
            <person name="Solovyev V."/>
            <person name="Salamov A."/>
            <person name="Braich B."/>
            <person name="Kosarev P."/>
            <person name="Mahmoud A."/>
            <person name="Hajiyev E."/>
            <person name="Babayeva S."/>
            <person name="Izzatullayeva V."/>
            <person name="Mammadov A."/>
            <person name="Mammadov A."/>
            <person name="Sharifova S."/>
            <person name="Ojaghi J."/>
            <person name="Eynullazada K."/>
            <person name="Bayramov B."/>
            <person name="Abdulazimova A."/>
            <person name="Shahmuradov I."/>
        </authorList>
    </citation>
    <scope>NUCLEOTIDE SEQUENCE [LARGE SCALE GENOMIC DNA]</scope>
    <source>
        <strain evidence="2">cv. AG2017</strain>
        <tissue evidence="1">Leaf</tissue>
    </source>
</reference>
<gene>
    <name evidence="1" type="ORF">CRG98_019581</name>
</gene>
<accession>A0A2I0JVW3</accession>
<keyword evidence="2" id="KW-1185">Reference proteome</keyword>
<comment type="caution">
    <text evidence="1">The sequence shown here is derived from an EMBL/GenBank/DDBJ whole genome shotgun (WGS) entry which is preliminary data.</text>
</comment>
<sequence length="77" mass="8005">MASGGSLDVGQSVTPIKGVVAGIEAPIADYLSSDSLRHSAHRLPEIDGGTVVWFTDETGPACSRKMHVQAQTAIPLC</sequence>
<name>A0A2I0JVW3_PUNGR</name>
<protein>
    <submittedName>
        <fullName evidence="1">Uncharacterized protein</fullName>
    </submittedName>
</protein>
<evidence type="ECO:0000313" key="2">
    <source>
        <dbReference type="Proteomes" id="UP000233551"/>
    </source>
</evidence>
<dbReference type="EMBL" id="PGOL01001200">
    <property type="protein sequence ID" value="PKI59993.1"/>
    <property type="molecule type" value="Genomic_DNA"/>
</dbReference>
<dbReference type="AlphaFoldDB" id="A0A2I0JVW3"/>
<proteinExistence type="predicted"/>